<dbReference type="AlphaFoldDB" id="A0A0F9UV06"/>
<accession>A0A0F9UV06</accession>
<gene>
    <name evidence="1" type="ORF">LCGC14_0561900</name>
</gene>
<name>A0A0F9UV06_9ZZZZ</name>
<organism evidence="1">
    <name type="scientific">marine sediment metagenome</name>
    <dbReference type="NCBI Taxonomy" id="412755"/>
    <lineage>
        <taxon>unclassified sequences</taxon>
        <taxon>metagenomes</taxon>
        <taxon>ecological metagenomes</taxon>
    </lineage>
</organism>
<comment type="caution">
    <text evidence="1">The sequence shown here is derived from an EMBL/GenBank/DDBJ whole genome shotgun (WGS) entry which is preliminary data.</text>
</comment>
<dbReference type="EMBL" id="LAZR01000801">
    <property type="protein sequence ID" value="KKN57478.1"/>
    <property type="molecule type" value="Genomic_DNA"/>
</dbReference>
<reference evidence="1" key="1">
    <citation type="journal article" date="2015" name="Nature">
        <title>Complex archaea that bridge the gap between prokaryotes and eukaryotes.</title>
        <authorList>
            <person name="Spang A."/>
            <person name="Saw J.H."/>
            <person name="Jorgensen S.L."/>
            <person name="Zaremba-Niedzwiedzka K."/>
            <person name="Martijn J."/>
            <person name="Lind A.E."/>
            <person name="van Eijk R."/>
            <person name="Schleper C."/>
            <person name="Guy L."/>
            <person name="Ettema T.J."/>
        </authorList>
    </citation>
    <scope>NUCLEOTIDE SEQUENCE</scope>
</reference>
<evidence type="ECO:0000313" key="1">
    <source>
        <dbReference type="EMBL" id="KKN57478.1"/>
    </source>
</evidence>
<protein>
    <submittedName>
        <fullName evidence="1">Uncharacterized protein</fullName>
    </submittedName>
</protein>
<sequence>MKEDPMEVYMIRLPVGMKEALKTTAEKQGLKAPELVRLVLGWVVDGTIEVDLARPVLKESKP</sequence>
<proteinExistence type="predicted"/>